<feature type="compositionally biased region" description="Polar residues" evidence="1">
    <location>
        <begin position="102"/>
        <end position="120"/>
    </location>
</feature>
<dbReference type="Proteomes" id="UP000789405">
    <property type="component" value="Unassembled WGS sequence"/>
</dbReference>
<accession>A0A9N9JY42</accession>
<reference evidence="2" key="1">
    <citation type="submission" date="2021-06" db="EMBL/GenBank/DDBJ databases">
        <authorList>
            <person name="Kallberg Y."/>
            <person name="Tangrot J."/>
            <person name="Rosling A."/>
        </authorList>
    </citation>
    <scope>NUCLEOTIDE SEQUENCE</scope>
    <source>
        <strain evidence="2">MA453B</strain>
    </source>
</reference>
<dbReference type="EMBL" id="CAJVPY010036230">
    <property type="protein sequence ID" value="CAG8801769.1"/>
    <property type="molecule type" value="Genomic_DNA"/>
</dbReference>
<feature type="compositionally biased region" description="Low complexity" evidence="1">
    <location>
        <begin position="9"/>
        <end position="20"/>
    </location>
</feature>
<evidence type="ECO:0000313" key="2">
    <source>
        <dbReference type="EMBL" id="CAG8801769.1"/>
    </source>
</evidence>
<feature type="compositionally biased region" description="Polar residues" evidence="1">
    <location>
        <begin position="50"/>
        <end position="92"/>
    </location>
</feature>
<dbReference type="AlphaFoldDB" id="A0A9N9JY42"/>
<name>A0A9N9JY42_9GLOM</name>
<gene>
    <name evidence="2" type="ORF">DERYTH_LOCUS23526</name>
</gene>
<proteinExistence type="predicted"/>
<dbReference type="OrthoDB" id="10345237at2759"/>
<feature type="non-terminal residue" evidence="2">
    <location>
        <position position="1"/>
    </location>
</feature>
<keyword evidence="3" id="KW-1185">Reference proteome</keyword>
<feature type="region of interest" description="Disordered" evidence="1">
    <location>
        <begin position="1"/>
        <end position="20"/>
    </location>
</feature>
<evidence type="ECO:0000313" key="3">
    <source>
        <dbReference type="Proteomes" id="UP000789405"/>
    </source>
</evidence>
<feature type="region of interest" description="Disordered" evidence="1">
    <location>
        <begin position="45"/>
        <end position="147"/>
    </location>
</feature>
<comment type="caution">
    <text evidence="2">The sequence shown here is derived from an EMBL/GenBank/DDBJ whole genome shotgun (WGS) entry which is preliminary data.</text>
</comment>
<organism evidence="2 3">
    <name type="scientific">Dentiscutata erythropus</name>
    <dbReference type="NCBI Taxonomy" id="1348616"/>
    <lineage>
        <taxon>Eukaryota</taxon>
        <taxon>Fungi</taxon>
        <taxon>Fungi incertae sedis</taxon>
        <taxon>Mucoromycota</taxon>
        <taxon>Glomeromycotina</taxon>
        <taxon>Glomeromycetes</taxon>
        <taxon>Diversisporales</taxon>
        <taxon>Gigasporaceae</taxon>
        <taxon>Dentiscutata</taxon>
    </lineage>
</organism>
<sequence>KNLENQSIQESDSQTVTTTDTVFSEAKNAETSWAAQIEEIEEAKLKNVEAETSQVPQRTRKTTANSKTNHVQTNNKTNAYQTTNGTKQPNTTEVDHQKQTETRSVNTKATTSKSNETASPDTEHVSDENDQSANSTSPSHEKTPEFT</sequence>
<protein>
    <submittedName>
        <fullName evidence="2">831_t:CDS:1</fullName>
    </submittedName>
</protein>
<feature type="non-terminal residue" evidence="2">
    <location>
        <position position="147"/>
    </location>
</feature>
<evidence type="ECO:0000256" key="1">
    <source>
        <dbReference type="SAM" id="MobiDB-lite"/>
    </source>
</evidence>